<organism evidence="1 2">
    <name type="scientific">Tetranychus urticae</name>
    <name type="common">Two-spotted spider mite</name>
    <dbReference type="NCBI Taxonomy" id="32264"/>
    <lineage>
        <taxon>Eukaryota</taxon>
        <taxon>Metazoa</taxon>
        <taxon>Ecdysozoa</taxon>
        <taxon>Arthropoda</taxon>
        <taxon>Chelicerata</taxon>
        <taxon>Arachnida</taxon>
        <taxon>Acari</taxon>
        <taxon>Acariformes</taxon>
        <taxon>Trombidiformes</taxon>
        <taxon>Prostigmata</taxon>
        <taxon>Eleutherengona</taxon>
        <taxon>Raphignathae</taxon>
        <taxon>Tetranychoidea</taxon>
        <taxon>Tetranychidae</taxon>
        <taxon>Tetranychus</taxon>
    </lineage>
</organism>
<evidence type="ECO:0000313" key="1">
    <source>
        <dbReference type="EnsemblMetazoa" id="tetur01g03380.1"/>
    </source>
</evidence>
<dbReference type="EnsemblMetazoa" id="tetur01g03380.1">
    <property type="protein sequence ID" value="tetur01g03380.1"/>
    <property type="gene ID" value="tetur01g03380"/>
</dbReference>
<sequence>MAMEASSSCSTLFFHGHEQSKETFKPKTLPLRKRF</sequence>
<protein>
    <submittedName>
        <fullName evidence="1">Uncharacterized protein</fullName>
    </submittedName>
</protein>
<proteinExistence type="predicted"/>
<name>T1JQJ0_TETUR</name>
<reference evidence="2" key="1">
    <citation type="submission" date="2011-08" db="EMBL/GenBank/DDBJ databases">
        <authorList>
            <person name="Rombauts S."/>
        </authorList>
    </citation>
    <scope>NUCLEOTIDE SEQUENCE</scope>
    <source>
        <strain evidence="2">London</strain>
    </source>
</reference>
<reference evidence="1" key="2">
    <citation type="submission" date="2015-06" db="UniProtKB">
        <authorList>
            <consortium name="EnsemblMetazoa"/>
        </authorList>
    </citation>
    <scope>IDENTIFICATION</scope>
</reference>
<dbReference type="EMBL" id="CAEY01000437">
    <property type="status" value="NOT_ANNOTATED_CDS"/>
    <property type="molecule type" value="Genomic_DNA"/>
</dbReference>
<accession>T1JQJ0</accession>
<keyword evidence="2" id="KW-1185">Reference proteome</keyword>
<evidence type="ECO:0000313" key="2">
    <source>
        <dbReference type="Proteomes" id="UP000015104"/>
    </source>
</evidence>
<dbReference type="AlphaFoldDB" id="T1JQJ0"/>
<dbReference type="Proteomes" id="UP000015104">
    <property type="component" value="Unassembled WGS sequence"/>
</dbReference>
<dbReference type="HOGENOM" id="CLU_3369040_0_0_1"/>